<keyword evidence="6 8" id="KW-0449">Lipoprotein</keyword>
<keyword evidence="9" id="KW-1185">Reference proteome</keyword>
<dbReference type="RefSeq" id="WP_130072939.1">
    <property type="nucleotide sequence ID" value="NZ_CP048659.1"/>
</dbReference>
<evidence type="ECO:0000256" key="7">
    <source>
        <dbReference type="SAM" id="SignalP"/>
    </source>
</evidence>
<feature type="chain" id="PRO_5043198843" evidence="7">
    <location>
        <begin position="22"/>
        <end position="72"/>
    </location>
</feature>
<organism evidence="8 9">
    <name type="scientific">Acinetobacter piscicola</name>
    <dbReference type="NCBI Taxonomy" id="2006115"/>
    <lineage>
        <taxon>Bacteria</taxon>
        <taxon>Pseudomonadati</taxon>
        <taxon>Pseudomonadota</taxon>
        <taxon>Gammaproteobacteria</taxon>
        <taxon>Moraxellales</taxon>
        <taxon>Moraxellaceae</taxon>
        <taxon>Acinetobacter</taxon>
    </lineage>
</organism>
<dbReference type="Proteomes" id="UP000593966">
    <property type="component" value="Chromosome"/>
</dbReference>
<feature type="signal peptide" evidence="7">
    <location>
        <begin position="1"/>
        <end position="21"/>
    </location>
</feature>
<evidence type="ECO:0000256" key="4">
    <source>
        <dbReference type="ARBA" id="ARBA00023139"/>
    </source>
</evidence>
<dbReference type="NCBIfam" id="NF047847">
    <property type="entry name" value="SS_mature_LptM"/>
    <property type="match status" value="1"/>
</dbReference>
<dbReference type="PROSITE" id="PS51257">
    <property type="entry name" value="PROKAR_LIPOPROTEIN"/>
    <property type="match status" value="1"/>
</dbReference>
<evidence type="ECO:0000256" key="1">
    <source>
        <dbReference type="ARBA" id="ARBA00004459"/>
    </source>
</evidence>
<protein>
    <submittedName>
        <fullName evidence="8">Lipoprotein</fullName>
    </submittedName>
</protein>
<dbReference type="InterPro" id="IPR032831">
    <property type="entry name" value="LptM_cons"/>
</dbReference>
<dbReference type="OrthoDB" id="6713528at2"/>
<evidence type="ECO:0000256" key="6">
    <source>
        <dbReference type="ARBA" id="ARBA00023288"/>
    </source>
</evidence>
<sequence length="72" mass="7748">MYAISNKIALLSIFLLLTACGQSGELQLPNDPNYDKRAQYLLYPNTDSQATSADKKVVATLDAPAASQVTTN</sequence>
<gene>
    <name evidence="8" type="ORF">G0028_05405</name>
</gene>
<evidence type="ECO:0000313" key="9">
    <source>
        <dbReference type="Proteomes" id="UP000593966"/>
    </source>
</evidence>
<comment type="subcellular location">
    <subcellularLocation>
        <location evidence="1">Cell outer membrane</location>
        <topology evidence="1">Lipid-anchor</topology>
    </subcellularLocation>
</comment>
<proteinExistence type="predicted"/>
<evidence type="ECO:0000256" key="2">
    <source>
        <dbReference type="ARBA" id="ARBA00022729"/>
    </source>
</evidence>
<evidence type="ECO:0000313" key="8">
    <source>
        <dbReference type="EMBL" id="QOW45373.1"/>
    </source>
</evidence>
<reference evidence="8 9" key="1">
    <citation type="submission" date="2020-02" db="EMBL/GenBank/DDBJ databases">
        <title>Tigecycline-resistant Acinetobacter species from pigs and migratory birds.</title>
        <authorList>
            <person name="Chen C."/>
            <person name="Sun J."/>
            <person name="Liao X.-P."/>
            <person name="Liu Y.-H."/>
        </authorList>
    </citation>
    <scope>NUCLEOTIDE SEQUENCE [LARGE SCALE GENOMIC DNA]</scope>
    <source>
        <strain evidence="8 9">YH12207_T</strain>
    </source>
</reference>
<dbReference type="EMBL" id="CP048659">
    <property type="protein sequence ID" value="QOW45373.1"/>
    <property type="molecule type" value="Genomic_DNA"/>
</dbReference>
<keyword evidence="5" id="KW-0998">Cell outer membrane</keyword>
<evidence type="ECO:0000256" key="3">
    <source>
        <dbReference type="ARBA" id="ARBA00023136"/>
    </source>
</evidence>
<accession>A0A4V1W1W8</accession>
<dbReference type="AlphaFoldDB" id="A0A4V1W1W8"/>
<name>A0A4V1W1W8_9GAMM</name>
<keyword evidence="4" id="KW-0564">Palmitate</keyword>
<keyword evidence="2 7" id="KW-0732">Signal</keyword>
<keyword evidence="3" id="KW-0472">Membrane</keyword>
<evidence type="ECO:0000256" key="5">
    <source>
        <dbReference type="ARBA" id="ARBA00023237"/>
    </source>
</evidence>